<protein>
    <submittedName>
        <fullName evidence="1">Uncharacterized protein</fullName>
    </submittedName>
</protein>
<evidence type="ECO:0000313" key="1">
    <source>
        <dbReference type="EMBL" id="VYT71655.1"/>
    </source>
</evidence>
<dbReference type="AlphaFoldDB" id="A0A6N2YX99"/>
<sequence length="40" mass="4591">MENQKITAVLESVKKEYLSELPDEAADALIRKLVYLLVTR</sequence>
<accession>A0A6N2YX99</accession>
<gene>
    <name evidence="1" type="ORF">ELLFYP34_01746</name>
</gene>
<dbReference type="EMBL" id="CACRTR010000003">
    <property type="protein sequence ID" value="VYT71655.1"/>
    <property type="molecule type" value="Genomic_DNA"/>
</dbReference>
<name>A0A6N2YX99_EUBLI</name>
<reference evidence="1" key="1">
    <citation type="submission" date="2019-11" db="EMBL/GenBank/DDBJ databases">
        <authorList>
            <person name="Feng L."/>
        </authorList>
    </citation>
    <scope>NUCLEOTIDE SEQUENCE</scope>
    <source>
        <strain evidence="1">ElimosumLFYP34</strain>
    </source>
</reference>
<proteinExistence type="predicted"/>
<organism evidence="1">
    <name type="scientific">Eubacterium limosum</name>
    <dbReference type="NCBI Taxonomy" id="1736"/>
    <lineage>
        <taxon>Bacteria</taxon>
        <taxon>Bacillati</taxon>
        <taxon>Bacillota</taxon>
        <taxon>Clostridia</taxon>
        <taxon>Eubacteriales</taxon>
        <taxon>Eubacteriaceae</taxon>
        <taxon>Eubacterium</taxon>
    </lineage>
</organism>